<dbReference type="EMBL" id="BFEA01000099">
    <property type="protein sequence ID" value="GBG68338.1"/>
    <property type="molecule type" value="Genomic_DNA"/>
</dbReference>
<keyword evidence="2" id="KW-1185">Reference proteome</keyword>
<evidence type="ECO:0000313" key="2">
    <source>
        <dbReference type="Proteomes" id="UP000265515"/>
    </source>
</evidence>
<reference evidence="1 2" key="1">
    <citation type="journal article" date="2018" name="Cell">
        <title>The Chara Genome: Secondary Complexity and Implications for Plant Terrestrialization.</title>
        <authorList>
            <person name="Nishiyama T."/>
            <person name="Sakayama H."/>
            <person name="Vries J.D."/>
            <person name="Buschmann H."/>
            <person name="Saint-Marcoux D."/>
            <person name="Ullrich K.K."/>
            <person name="Haas F.B."/>
            <person name="Vanderstraeten L."/>
            <person name="Becker D."/>
            <person name="Lang D."/>
            <person name="Vosolsobe S."/>
            <person name="Rombauts S."/>
            <person name="Wilhelmsson P.K.I."/>
            <person name="Janitza P."/>
            <person name="Kern R."/>
            <person name="Heyl A."/>
            <person name="Rumpler F."/>
            <person name="Villalobos L.I.A.C."/>
            <person name="Clay J.M."/>
            <person name="Skokan R."/>
            <person name="Toyoda A."/>
            <person name="Suzuki Y."/>
            <person name="Kagoshima H."/>
            <person name="Schijlen E."/>
            <person name="Tajeshwar N."/>
            <person name="Catarino B."/>
            <person name="Hetherington A.J."/>
            <person name="Saltykova A."/>
            <person name="Bonnot C."/>
            <person name="Breuninger H."/>
            <person name="Symeonidi A."/>
            <person name="Radhakrishnan G.V."/>
            <person name="Van Nieuwerburgh F."/>
            <person name="Deforce D."/>
            <person name="Chang C."/>
            <person name="Karol K.G."/>
            <person name="Hedrich R."/>
            <person name="Ulvskov P."/>
            <person name="Glockner G."/>
            <person name="Delwiche C.F."/>
            <person name="Petrasek J."/>
            <person name="Van de Peer Y."/>
            <person name="Friml J."/>
            <person name="Beilby M."/>
            <person name="Dolan L."/>
            <person name="Kohara Y."/>
            <person name="Sugano S."/>
            <person name="Fujiyama A."/>
            <person name="Delaux P.-M."/>
            <person name="Quint M."/>
            <person name="TheiBen G."/>
            <person name="Hagemann M."/>
            <person name="Harholt J."/>
            <person name="Dunand C."/>
            <person name="Zachgo S."/>
            <person name="Langdale J."/>
            <person name="Maumus F."/>
            <person name="Straeten D.V.D."/>
            <person name="Gould S.B."/>
            <person name="Rensing S.A."/>
        </authorList>
    </citation>
    <scope>NUCLEOTIDE SEQUENCE [LARGE SCALE GENOMIC DNA]</scope>
    <source>
        <strain evidence="1 2">S276</strain>
    </source>
</reference>
<proteinExistence type="predicted"/>
<gene>
    <name evidence="1" type="ORF">CBR_g2882</name>
</gene>
<accession>A0A388KE54</accession>
<protein>
    <submittedName>
        <fullName evidence="1">Uncharacterized protein</fullName>
    </submittedName>
</protein>
<dbReference type="Gramene" id="GBG68338">
    <property type="protein sequence ID" value="GBG68338"/>
    <property type="gene ID" value="CBR_g2882"/>
</dbReference>
<evidence type="ECO:0000313" key="1">
    <source>
        <dbReference type="EMBL" id="GBG68338.1"/>
    </source>
</evidence>
<comment type="caution">
    <text evidence="1">The sequence shown here is derived from an EMBL/GenBank/DDBJ whole genome shotgun (WGS) entry which is preliminary data.</text>
</comment>
<organism evidence="1 2">
    <name type="scientific">Chara braunii</name>
    <name type="common">Braun's stonewort</name>
    <dbReference type="NCBI Taxonomy" id="69332"/>
    <lineage>
        <taxon>Eukaryota</taxon>
        <taxon>Viridiplantae</taxon>
        <taxon>Streptophyta</taxon>
        <taxon>Charophyceae</taxon>
        <taxon>Charales</taxon>
        <taxon>Characeae</taxon>
        <taxon>Chara</taxon>
    </lineage>
</organism>
<dbReference type="Proteomes" id="UP000265515">
    <property type="component" value="Unassembled WGS sequence"/>
</dbReference>
<dbReference type="AlphaFoldDB" id="A0A388KE54"/>
<sequence length="124" mass="13186">MRLSGPDAEQHIRDRFHLKTAEDRLKKVVTAVEVVAAGTEVSKLVALCRQALDQFALEQLEEMMELTGKGATAASAAVGKGVASVSSVCMEKLNRAARQGPYLSQGALEARPIVITDERPAPGA</sequence>
<name>A0A388KE54_CHABU</name>